<comment type="caution">
    <text evidence="8">The sequence shown here is derived from an EMBL/GenBank/DDBJ whole genome shotgun (WGS) entry which is preliminary data.</text>
</comment>
<comment type="catalytic activity">
    <reaction evidence="1">
        <text>ATP + protein L-histidine = ADP + protein N-phospho-L-histidine.</text>
        <dbReference type="EC" id="2.7.13.3"/>
    </reaction>
</comment>
<dbReference type="PANTHER" id="PTHR42878">
    <property type="entry name" value="TWO-COMPONENT HISTIDINE KINASE"/>
    <property type="match status" value="1"/>
</dbReference>
<accession>A0ABP7MBY8</accession>
<keyword evidence="5" id="KW-0418">Kinase</keyword>
<evidence type="ECO:0000256" key="4">
    <source>
        <dbReference type="ARBA" id="ARBA00022679"/>
    </source>
</evidence>
<evidence type="ECO:0000259" key="7">
    <source>
        <dbReference type="PROSITE" id="PS50109"/>
    </source>
</evidence>
<feature type="transmembrane region" description="Helical" evidence="6">
    <location>
        <begin position="12"/>
        <end position="31"/>
    </location>
</feature>
<evidence type="ECO:0000256" key="1">
    <source>
        <dbReference type="ARBA" id="ARBA00000085"/>
    </source>
</evidence>
<keyword evidence="9" id="KW-1185">Reference proteome</keyword>
<dbReference type="InterPro" id="IPR003661">
    <property type="entry name" value="HisK_dim/P_dom"/>
</dbReference>
<dbReference type="SUPFAM" id="SSF55874">
    <property type="entry name" value="ATPase domain of HSP90 chaperone/DNA topoisomerase II/histidine kinase"/>
    <property type="match status" value="1"/>
</dbReference>
<dbReference type="PANTHER" id="PTHR42878:SF15">
    <property type="entry name" value="BACTERIOPHYTOCHROME"/>
    <property type="match status" value="1"/>
</dbReference>
<keyword evidence="3" id="KW-0597">Phosphoprotein</keyword>
<dbReference type="SMART" id="SM00388">
    <property type="entry name" value="HisKA"/>
    <property type="match status" value="1"/>
</dbReference>
<dbReference type="SMART" id="SM00387">
    <property type="entry name" value="HATPase_c"/>
    <property type="match status" value="1"/>
</dbReference>
<dbReference type="Pfam" id="PF02518">
    <property type="entry name" value="HATPase_c"/>
    <property type="match status" value="1"/>
</dbReference>
<keyword evidence="4" id="KW-0808">Transferase</keyword>
<evidence type="ECO:0000256" key="5">
    <source>
        <dbReference type="ARBA" id="ARBA00022777"/>
    </source>
</evidence>
<dbReference type="Proteomes" id="UP001501565">
    <property type="component" value="Unassembled WGS sequence"/>
</dbReference>
<dbReference type="InterPro" id="IPR003594">
    <property type="entry name" value="HATPase_dom"/>
</dbReference>
<evidence type="ECO:0000313" key="9">
    <source>
        <dbReference type="Proteomes" id="UP001501565"/>
    </source>
</evidence>
<feature type="transmembrane region" description="Helical" evidence="6">
    <location>
        <begin position="279"/>
        <end position="302"/>
    </location>
</feature>
<evidence type="ECO:0000256" key="3">
    <source>
        <dbReference type="ARBA" id="ARBA00022553"/>
    </source>
</evidence>
<dbReference type="InterPro" id="IPR050351">
    <property type="entry name" value="BphY/WalK/GraS-like"/>
</dbReference>
<dbReference type="Gene3D" id="3.30.565.10">
    <property type="entry name" value="Histidine kinase-like ATPase, C-terminal domain"/>
    <property type="match status" value="1"/>
</dbReference>
<dbReference type="EMBL" id="BAABBN010000004">
    <property type="protein sequence ID" value="GAA3919466.1"/>
    <property type="molecule type" value="Genomic_DNA"/>
</dbReference>
<dbReference type="PRINTS" id="PR00344">
    <property type="entry name" value="BCTRLSENSOR"/>
</dbReference>
<protein>
    <recommendedName>
        <fullName evidence="2">histidine kinase</fullName>
        <ecNumber evidence="2">2.7.13.3</ecNumber>
    </recommendedName>
</protein>
<dbReference type="SUPFAM" id="SSF47384">
    <property type="entry name" value="Homodimeric domain of signal transducing histidine kinase"/>
    <property type="match status" value="1"/>
</dbReference>
<dbReference type="InterPro" id="IPR005467">
    <property type="entry name" value="His_kinase_dom"/>
</dbReference>
<dbReference type="Gene3D" id="1.10.287.130">
    <property type="match status" value="1"/>
</dbReference>
<evidence type="ECO:0000256" key="2">
    <source>
        <dbReference type="ARBA" id="ARBA00012438"/>
    </source>
</evidence>
<organism evidence="8 9">
    <name type="scientific">Litoribacillus peritrichatus</name>
    <dbReference type="NCBI Taxonomy" id="718191"/>
    <lineage>
        <taxon>Bacteria</taxon>
        <taxon>Pseudomonadati</taxon>
        <taxon>Pseudomonadota</taxon>
        <taxon>Gammaproteobacteria</taxon>
        <taxon>Oceanospirillales</taxon>
        <taxon>Oceanospirillaceae</taxon>
        <taxon>Litoribacillus</taxon>
    </lineage>
</organism>
<gene>
    <name evidence="8" type="ORF">GCM10022277_13610</name>
</gene>
<dbReference type="InterPro" id="IPR036890">
    <property type="entry name" value="HATPase_C_sf"/>
</dbReference>
<evidence type="ECO:0000256" key="6">
    <source>
        <dbReference type="SAM" id="Phobius"/>
    </source>
</evidence>
<dbReference type="InterPro" id="IPR036097">
    <property type="entry name" value="HisK_dim/P_sf"/>
</dbReference>
<dbReference type="Gene3D" id="6.10.340.10">
    <property type="match status" value="1"/>
</dbReference>
<dbReference type="InterPro" id="IPR004358">
    <property type="entry name" value="Sig_transdc_His_kin-like_C"/>
</dbReference>
<keyword evidence="6" id="KW-0472">Membrane</keyword>
<dbReference type="PROSITE" id="PS50109">
    <property type="entry name" value="HIS_KIN"/>
    <property type="match status" value="1"/>
</dbReference>
<evidence type="ECO:0000313" key="8">
    <source>
        <dbReference type="EMBL" id="GAA3919466.1"/>
    </source>
</evidence>
<keyword evidence="6" id="KW-0812">Transmembrane</keyword>
<feature type="domain" description="Histidine kinase" evidence="7">
    <location>
        <begin position="377"/>
        <end position="587"/>
    </location>
</feature>
<keyword evidence="6" id="KW-1133">Transmembrane helix</keyword>
<dbReference type="EC" id="2.7.13.3" evidence="2"/>
<dbReference type="CDD" id="cd00082">
    <property type="entry name" value="HisKA"/>
    <property type="match status" value="1"/>
</dbReference>
<proteinExistence type="predicted"/>
<sequence>MGNGILTIHIKLITIILICILSVVFPSALIIEQKISQHLQDKSNEQLDDQLSLFVSAIKDKETEALKITQLIADTLFNELIPGEDKRLNTDTLLNGITSAYTLFNYVMIVDELKNITALSLRDNIQDTFPKDKILGRNLARFHRSDALKATSFIAPPTYDQIKTLIDQSTHETQWISVPLKHREKITGWVVSSLDWHTAAPTHLYFINPIWQLHNASMVLTTLRDRVILGSQPGKKWTQPNGMMFRERTLQLGERDFSIKLQVSKSFMDEPIIESRKMIALYSAFIVVISLCLIYLAVHLVIFKRIRALKKGAAMVLEGMDLQINTPHNDEIGLLESSFNKIAKQVSQLSSTLKKEAEKRSADTARSNQELDNFAYIISHDLHAQLRAIEHLTAWIEEELNETATKETNDNLELLHARIYRMEKLLNDLLEYSRINHNIENSHEVDTNRLVEQIFASLPAKPKFSLTTSKLPMFTTNEVHLEQVFKHLLSNAINHHNRSSGHIEVTCKDSEHYYEFSVIDDGPGIAKMFHTKAFNLFQTFRSRDEVKGNGMGLALIKKIVEFYGGQVSLASDEGEGTEIKFTWPKRWDKNDHYQHIYTTEIKPAYTTFH</sequence>
<reference evidence="9" key="1">
    <citation type="journal article" date="2019" name="Int. J. Syst. Evol. Microbiol.">
        <title>The Global Catalogue of Microorganisms (GCM) 10K type strain sequencing project: providing services to taxonomists for standard genome sequencing and annotation.</title>
        <authorList>
            <consortium name="The Broad Institute Genomics Platform"/>
            <consortium name="The Broad Institute Genome Sequencing Center for Infectious Disease"/>
            <person name="Wu L."/>
            <person name="Ma J."/>
        </authorList>
    </citation>
    <scope>NUCLEOTIDE SEQUENCE [LARGE SCALE GENOMIC DNA]</scope>
    <source>
        <strain evidence="9">JCM 17551</strain>
    </source>
</reference>
<name>A0ABP7MBY8_9GAMM</name>